<keyword evidence="2" id="KW-1185">Reference proteome</keyword>
<name>A0A0K9PX64_ZOSMR</name>
<evidence type="ECO:0000313" key="2">
    <source>
        <dbReference type="Proteomes" id="UP000036987"/>
    </source>
</evidence>
<reference evidence="2" key="1">
    <citation type="journal article" date="2016" name="Nature">
        <title>The genome of the seagrass Zostera marina reveals angiosperm adaptation to the sea.</title>
        <authorList>
            <person name="Olsen J.L."/>
            <person name="Rouze P."/>
            <person name="Verhelst B."/>
            <person name="Lin Y.-C."/>
            <person name="Bayer T."/>
            <person name="Collen J."/>
            <person name="Dattolo E."/>
            <person name="De Paoli E."/>
            <person name="Dittami S."/>
            <person name="Maumus F."/>
            <person name="Michel G."/>
            <person name="Kersting A."/>
            <person name="Lauritano C."/>
            <person name="Lohaus R."/>
            <person name="Toepel M."/>
            <person name="Tonon T."/>
            <person name="Vanneste K."/>
            <person name="Amirebrahimi M."/>
            <person name="Brakel J."/>
            <person name="Bostroem C."/>
            <person name="Chovatia M."/>
            <person name="Grimwood J."/>
            <person name="Jenkins J.W."/>
            <person name="Jueterbock A."/>
            <person name="Mraz A."/>
            <person name="Stam W.T."/>
            <person name="Tice H."/>
            <person name="Bornberg-Bauer E."/>
            <person name="Green P.J."/>
            <person name="Pearson G.A."/>
            <person name="Procaccini G."/>
            <person name="Duarte C.M."/>
            <person name="Schmutz J."/>
            <person name="Reusch T.B.H."/>
            <person name="Van de Peer Y."/>
        </authorList>
    </citation>
    <scope>NUCLEOTIDE SEQUENCE [LARGE SCALE GENOMIC DNA]</scope>
    <source>
        <strain evidence="2">cv. Finnish</strain>
    </source>
</reference>
<gene>
    <name evidence="1" type="ORF">ZOSMA_15G01770</name>
</gene>
<dbReference type="EMBL" id="LFYR01000620">
    <property type="protein sequence ID" value="KMZ72837.1"/>
    <property type="molecule type" value="Genomic_DNA"/>
</dbReference>
<dbReference type="STRING" id="29655.A0A0K9PX64"/>
<evidence type="ECO:0000313" key="1">
    <source>
        <dbReference type="EMBL" id="KMZ72837.1"/>
    </source>
</evidence>
<proteinExistence type="predicted"/>
<protein>
    <submittedName>
        <fullName evidence="1">Uncharacterized protein</fullName>
    </submittedName>
</protein>
<comment type="caution">
    <text evidence="1">The sequence shown here is derived from an EMBL/GenBank/DDBJ whole genome shotgun (WGS) entry which is preliminary data.</text>
</comment>
<organism evidence="1 2">
    <name type="scientific">Zostera marina</name>
    <name type="common">Eelgrass</name>
    <dbReference type="NCBI Taxonomy" id="29655"/>
    <lineage>
        <taxon>Eukaryota</taxon>
        <taxon>Viridiplantae</taxon>
        <taxon>Streptophyta</taxon>
        <taxon>Embryophyta</taxon>
        <taxon>Tracheophyta</taxon>
        <taxon>Spermatophyta</taxon>
        <taxon>Magnoliopsida</taxon>
        <taxon>Liliopsida</taxon>
        <taxon>Zosteraceae</taxon>
        <taxon>Zostera</taxon>
    </lineage>
</organism>
<dbReference type="Proteomes" id="UP000036987">
    <property type="component" value="Unassembled WGS sequence"/>
</dbReference>
<dbReference type="AlphaFoldDB" id="A0A0K9PX64"/>
<accession>A0A0K9PX64</accession>
<sequence length="80" mass="9149">MKRHTSAMPLNVVSSAGSVHDSLKQTSIDTSEFESTATSRIKRAKIEAKFEVEIGRPLDNNLPPSHLIRFVYIYIYWVRI</sequence>